<evidence type="ECO:0000313" key="11">
    <source>
        <dbReference type="Proteomes" id="UP000215335"/>
    </source>
</evidence>
<accession>A0A232ERN5</accession>
<evidence type="ECO:0000259" key="9">
    <source>
        <dbReference type="PROSITE" id="PS50157"/>
    </source>
</evidence>
<name>A0A232ERN5_9HYME</name>
<feature type="domain" description="C2H2-type" evidence="9">
    <location>
        <begin position="145"/>
        <end position="172"/>
    </location>
</feature>
<keyword evidence="6" id="KW-0539">Nucleus</keyword>
<keyword evidence="3" id="KW-0677">Repeat</keyword>
<reference evidence="10 11" key="1">
    <citation type="journal article" date="2017" name="Curr. Biol.">
        <title>The Evolution of Venom by Co-option of Single-Copy Genes.</title>
        <authorList>
            <person name="Martinson E.O."/>
            <person name="Mrinalini"/>
            <person name="Kelkar Y.D."/>
            <person name="Chang C.H."/>
            <person name="Werren J.H."/>
        </authorList>
    </citation>
    <scope>NUCLEOTIDE SEQUENCE [LARGE SCALE GENOMIC DNA]</scope>
    <source>
        <strain evidence="10 11">Alberta</strain>
        <tissue evidence="10">Whole body</tissue>
    </source>
</reference>
<feature type="domain" description="C2H2-type" evidence="9">
    <location>
        <begin position="52"/>
        <end position="82"/>
    </location>
</feature>
<dbReference type="Gene3D" id="3.30.160.60">
    <property type="entry name" value="Classic Zinc Finger"/>
    <property type="match status" value="7"/>
</dbReference>
<feature type="domain" description="C2H2-type" evidence="9">
    <location>
        <begin position="85"/>
        <end position="113"/>
    </location>
</feature>
<dbReference type="Proteomes" id="UP000215335">
    <property type="component" value="Unassembled WGS sequence"/>
</dbReference>
<dbReference type="PROSITE" id="PS00028">
    <property type="entry name" value="ZINC_FINGER_C2H2_1"/>
    <property type="match status" value="9"/>
</dbReference>
<dbReference type="SUPFAM" id="SSF57667">
    <property type="entry name" value="beta-beta-alpha zinc fingers"/>
    <property type="match status" value="5"/>
</dbReference>
<dbReference type="FunFam" id="3.30.160.60:FF:000100">
    <property type="entry name" value="Zinc finger 45-like"/>
    <property type="match status" value="1"/>
</dbReference>
<dbReference type="GO" id="GO:0001228">
    <property type="term" value="F:DNA-binding transcription activator activity, RNA polymerase II-specific"/>
    <property type="evidence" value="ECO:0007669"/>
    <property type="project" value="TreeGrafter"/>
</dbReference>
<feature type="domain" description="C2H2-type" evidence="9">
    <location>
        <begin position="22"/>
        <end position="51"/>
    </location>
</feature>
<dbReference type="STRING" id="543379.A0A232ERN5"/>
<feature type="domain" description="C2H2-type" evidence="9">
    <location>
        <begin position="240"/>
        <end position="270"/>
    </location>
</feature>
<comment type="subcellular location">
    <subcellularLocation>
        <location evidence="1">Nucleus</location>
    </subcellularLocation>
</comment>
<evidence type="ECO:0000256" key="7">
    <source>
        <dbReference type="PROSITE-ProRule" id="PRU00042"/>
    </source>
</evidence>
<dbReference type="SMART" id="SM00355">
    <property type="entry name" value="ZnF_C2H2"/>
    <property type="match status" value="9"/>
</dbReference>
<dbReference type="InterPro" id="IPR036236">
    <property type="entry name" value="Znf_C2H2_sf"/>
</dbReference>
<keyword evidence="5" id="KW-0862">Zinc</keyword>
<evidence type="ECO:0000256" key="6">
    <source>
        <dbReference type="ARBA" id="ARBA00023242"/>
    </source>
</evidence>
<evidence type="ECO:0000256" key="8">
    <source>
        <dbReference type="SAM" id="MobiDB-lite"/>
    </source>
</evidence>
<feature type="region of interest" description="Disordered" evidence="8">
    <location>
        <begin position="288"/>
        <end position="311"/>
    </location>
</feature>
<dbReference type="GO" id="GO:0008270">
    <property type="term" value="F:zinc ion binding"/>
    <property type="evidence" value="ECO:0007669"/>
    <property type="project" value="UniProtKB-KW"/>
</dbReference>
<dbReference type="Pfam" id="PF13912">
    <property type="entry name" value="zf-C2H2_6"/>
    <property type="match status" value="2"/>
</dbReference>
<dbReference type="OrthoDB" id="2687452at2759"/>
<dbReference type="PANTHER" id="PTHR24393:SF34">
    <property type="entry name" value="PR_SET DOMAIN 13"/>
    <property type="match status" value="1"/>
</dbReference>
<dbReference type="Pfam" id="PF00096">
    <property type="entry name" value="zf-C2H2"/>
    <property type="match status" value="4"/>
</dbReference>
<sequence length="311" mass="37122">METESKNVNFYQTDEKISKKLYKCSFEGCKLKFSKPSSLKFHINVHLKEKPFKCTHDDCDKAYSNPSHLKRHVLLTHDNALKLKIRCEHCQEYFSNTSNLKRHIQRTHSDTAKFCKLCSRRFKSPSLLNEHMILHKEKGKELNSFDCDQCGKELKSWYSLIKHKRRHLKNKLQCPFEHCLVEFDTGTALKDHKVYFHAKEHADHKEIHKNYTCADCGKVFYAKNNLRVHVPTHLVQEKEFSCTYKNCDKIYQFKRNLKKHIQISHLGRRFTCEVCNREFKSNQKLNQHKQNFHQGPTKSRRRRSKIKVKLE</sequence>
<feature type="domain" description="C2H2-type" evidence="9">
    <location>
        <begin position="211"/>
        <end position="238"/>
    </location>
</feature>
<protein>
    <recommendedName>
        <fullName evidence="9">C2H2-type domain-containing protein</fullName>
    </recommendedName>
</protein>
<evidence type="ECO:0000256" key="5">
    <source>
        <dbReference type="ARBA" id="ARBA00022833"/>
    </source>
</evidence>
<dbReference type="GO" id="GO:0005634">
    <property type="term" value="C:nucleus"/>
    <property type="evidence" value="ECO:0007669"/>
    <property type="project" value="UniProtKB-SubCell"/>
</dbReference>
<evidence type="ECO:0000313" key="10">
    <source>
        <dbReference type="EMBL" id="OXU21018.1"/>
    </source>
</evidence>
<evidence type="ECO:0000256" key="1">
    <source>
        <dbReference type="ARBA" id="ARBA00004123"/>
    </source>
</evidence>
<dbReference type="FunFam" id="3.30.160.60:FF:001102">
    <property type="entry name" value="Transcription factor IIIA"/>
    <property type="match status" value="1"/>
</dbReference>
<dbReference type="EMBL" id="NNAY01002575">
    <property type="protein sequence ID" value="OXU21018.1"/>
    <property type="molecule type" value="Genomic_DNA"/>
</dbReference>
<keyword evidence="11" id="KW-1185">Reference proteome</keyword>
<feature type="compositionally biased region" description="Basic residues" evidence="8">
    <location>
        <begin position="298"/>
        <end position="311"/>
    </location>
</feature>
<evidence type="ECO:0000256" key="4">
    <source>
        <dbReference type="ARBA" id="ARBA00022771"/>
    </source>
</evidence>
<feature type="domain" description="C2H2-type" evidence="9">
    <location>
        <begin position="113"/>
        <end position="140"/>
    </location>
</feature>
<proteinExistence type="predicted"/>
<dbReference type="AlphaFoldDB" id="A0A232ERN5"/>
<dbReference type="PANTHER" id="PTHR24393">
    <property type="entry name" value="ZINC FINGER PROTEIN"/>
    <property type="match status" value="1"/>
</dbReference>
<evidence type="ECO:0000256" key="3">
    <source>
        <dbReference type="ARBA" id="ARBA00022737"/>
    </source>
</evidence>
<comment type="caution">
    <text evidence="10">The sequence shown here is derived from an EMBL/GenBank/DDBJ whole genome shotgun (WGS) entry which is preliminary data.</text>
</comment>
<organism evidence="10 11">
    <name type="scientific">Trichomalopsis sarcophagae</name>
    <dbReference type="NCBI Taxonomy" id="543379"/>
    <lineage>
        <taxon>Eukaryota</taxon>
        <taxon>Metazoa</taxon>
        <taxon>Ecdysozoa</taxon>
        <taxon>Arthropoda</taxon>
        <taxon>Hexapoda</taxon>
        <taxon>Insecta</taxon>
        <taxon>Pterygota</taxon>
        <taxon>Neoptera</taxon>
        <taxon>Endopterygota</taxon>
        <taxon>Hymenoptera</taxon>
        <taxon>Apocrita</taxon>
        <taxon>Proctotrupomorpha</taxon>
        <taxon>Chalcidoidea</taxon>
        <taxon>Pteromalidae</taxon>
        <taxon>Pteromalinae</taxon>
        <taxon>Trichomalopsis</taxon>
    </lineage>
</organism>
<keyword evidence="4 7" id="KW-0863">Zinc-finger</keyword>
<gene>
    <name evidence="10" type="ORF">TSAR_011316</name>
</gene>
<dbReference type="GO" id="GO:0000978">
    <property type="term" value="F:RNA polymerase II cis-regulatory region sequence-specific DNA binding"/>
    <property type="evidence" value="ECO:0007669"/>
    <property type="project" value="TreeGrafter"/>
</dbReference>
<dbReference type="PROSITE" id="PS50157">
    <property type="entry name" value="ZINC_FINGER_C2H2_2"/>
    <property type="match status" value="8"/>
</dbReference>
<keyword evidence="2" id="KW-0479">Metal-binding</keyword>
<dbReference type="InterPro" id="IPR013087">
    <property type="entry name" value="Znf_C2H2_type"/>
</dbReference>
<feature type="domain" description="C2H2-type" evidence="9">
    <location>
        <begin position="270"/>
        <end position="298"/>
    </location>
</feature>
<evidence type="ECO:0000256" key="2">
    <source>
        <dbReference type="ARBA" id="ARBA00022723"/>
    </source>
</evidence>